<feature type="compositionally biased region" description="Polar residues" evidence="1">
    <location>
        <begin position="164"/>
        <end position="177"/>
    </location>
</feature>
<organism evidence="2 3">
    <name type="scientific">Exophiala aquamarina CBS 119918</name>
    <dbReference type="NCBI Taxonomy" id="1182545"/>
    <lineage>
        <taxon>Eukaryota</taxon>
        <taxon>Fungi</taxon>
        <taxon>Dikarya</taxon>
        <taxon>Ascomycota</taxon>
        <taxon>Pezizomycotina</taxon>
        <taxon>Eurotiomycetes</taxon>
        <taxon>Chaetothyriomycetidae</taxon>
        <taxon>Chaetothyriales</taxon>
        <taxon>Herpotrichiellaceae</taxon>
        <taxon>Exophiala</taxon>
    </lineage>
</organism>
<protein>
    <submittedName>
        <fullName evidence="2">Uncharacterized protein</fullName>
    </submittedName>
</protein>
<name>A0A072P2D6_9EURO</name>
<sequence length="184" mass="20359">MSSNSTSYLPTSVTTTLQSLEDSITLFLTQLFENLPPFVQTYLLAISSSPYLTRTNLQYSLRLIVIISTYLLFRPHLEALFRRATGTPDARREELQNRLKFLQDLKEGKVKPQGGVEVVDGKVVLRPNPVKRDAEGAKAKGRGQGKVVKLVVPGDEVDVGVQDAAQSDSMATPNTRASTRRRKA</sequence>
<accession>A0A072P2D6</accession>
<dbReference type="RefSeq" id="XP_013256616.1">
    <property type="nucleotide sequence ID" value="XM_013401162.1"/>
</dbReference>
<dbReference type="InterPro" id="IPR011431">
    <property type="entry name" value="Trafficking_Pga2"/>
</dbReference>
<dbReference type="HOGENOM" id="CLU_1489030_0_0_1"/>
<dbReference type="AlphaFoldDB" id="A0A072P2D6"/>
<comment type="caution">
    <text evidence="2">The sequence shown here is derived from an EMBL/GenBank/DDBJ whole genome shotgun (WGS) entry which is preliminary data.</text>
</comment>
<reference evidence="2 3" key="1">
    <citation type="submission" date="2013-03" db="EMBL/GenBank/DDBJ databases">
        <title>The Genome Sequence of Exophiala aquamarina CBS 119918.</title>
        <authorList>
            <consortium name="The Broad Institute Genomics Platform"/>
            <person name="Cuomo C."/>
            <person name="de Hoog S."/>
            <person name="Gorbushina A."/>
            <person name="Walker B."/>
            <person name="Young S.K."/>
            <person name="Zeng Q."/>
            <person name="Gargeya S."/>
            <person name="Fitzgerald M."/>
            <person name="Haas B."/>
            <person name="Abouelleil A."/>
            <person name="Allen A.W."/>
            <person name="Alvarado L."/>
            <person name="Arachchi H.M."/>
            <person name="Berlin A.M."/>
            <person name="Chapman S.B."/>
            <person name="Gainer-Dewar J."/>
            <person name="Goldberg J."/>
            <person name="Griggs A."/>
            <person name="Gujja S."/>
            <person name="Hansen M."/>
            <person name="Howarth C."/>
            <person name="Imamovic A."/>
            <person name="Ireland A."/>
            <person name="Larimer J."/>
            <person name="McCowan C."/>
            <person name="Murphy C."/>
            <person name="Pearson M."/>
            <person name="Poon T.W."/>
            <person name="Priest M."/>
            <person name="Roberts A."/>
            <person name="Saif S."/>
            <person name="Shea T."/>
            <person name="Sisk P."/>
            <person name="Sykes S."/>
            <person name="Wortman J."/>
            <person name="Nusbaum C."/>
            <person name="Birren B."/>
        </authorList>
    </citation>
    <scope>NUCLEOTIDE SEQUENCE [LARGE SCALE GENOMIC DNA]</scope>
    <source>
        <strain evidence="2 3">CBS 119918</strain>
    </source>
</reference>
<gene>
    <name evidence="2" type="ORF">A1O9_09821</name>
</gene>
<feature type="region of interest" description="Disordered" evidence="1">
    <location>
        <begin position="161"/>
        <end position="184"/>
    </location>
</feature>
<dbReference type="GeneID" id="25284729"/>
<dbReference type="OrthoDB" id="4116811at2759"/>
<dbReference type="Pfam" id="PF07543">
    <property type="entry name" value="PGA2"/>
    <property type="match status" value="1"/>
</dbReference>
<evidence type="ECO:0000313" key="3">
    <source>
        <dbReference type="Proteomes" id="UP000027920"/>
    </source>
</evidence>
<dbReference type="VEuPathDB" id="FungiDB:A1O9_09821"/>
<keyword evidence="3" id="KW-1185">Reference proteome</keyword>
<evidence type="ECO:0000313" key="2">
    <source>
        <dbReference type="EMBL" id="KEF54026.1"/>
    </source>
</evidence>
<dbReference type="EMBL" id="AMGV01000011">
    <property type="protein sequence ID" value="KEF54026.1"/>
    <property type="molecule type" value="Genomic_DNA"/>
</dbReference>
<proteinExistence type="predicted"/>
<evidence type="ECO:0000256" key="1">
    <source>
        <dbReference type="SAM" id="MobiDB-lite"/>
    </source>
</evidence>
<dbReference type="Proteomes" id="UP000027920">
    <property type="component" value="Unassembled WGS sequence"/>
</dbReference>